<evidence type="ECO:0000256" key="3">
    <source>
        <dbReference type="ARBA" id="ARBA00022908"/>
    </source>
</evidence>
<organism evidence="9 10">
    <name type="scientific">Clostridium acidisoli DSM 12555</name>
    <dbReference type="NCBI Taxonomy" id="1121291"/>
    <lineage>
        <taxon>Bacteria</taxon>
        <taxon>Bacillati</taxon>
        <taxon>Bacillota</taxon>
        <taxon>Clostridia</taxon>
        <taxon>Eubacteriales</taxon>
        <taxon>Clostridiaceae</taxon>
        <taxon>Clostridium</taxon>
    </lineage>
</organism>
<name>A0A1W1Y127_9CLOT</name>
<gene>
    <name evidence="9" type="ORF">SAMN02745134_03923</name>
</gene>
<evidence type="ECO:0000256" key="5">
    <source>
        <dbReference type="ARBA" id="ARBA00023172"/>
    </source>
</evidence>
<dbReference type="SUPFAM" id="SSF56349">
    <property type="entry name" value="DNA breaking-rejoining enzymes"/>
    <property type="match status" value="1"/>
</dbReference>
<dbReference type="GO" id="GO:0003677">
    <property type="term" value="F:DNA binding"/>
    <property type="evidence" value="ECO:0007669"/>
    <property type="project" value="UniProtKB-UniRule"/>
</dbReference>
<dbReference type="GO" id="GO:0006310">
    <property type="term" value="P:DNA recombination"/>
    <property type="evidence" value="ECO:0007669"/>
    <property type="project" value="UniProtKB-KW"/>
</dbReference>
<dbReference type="PANTHER" id="PTHR30349:SF41">
    <property type="entry name" value="INTEGRASE_RECOMBINASE PROTEIN MJ0367-RELATED"/>
    <property type="match status" value="1"/>
</dbReference>
<evidence type="ECO:0000256" key="1">
    <source>
        <dbReference type="ARBA" id="ARBA00003283"/>
    </source>
</evidence>
<dbReference type="EMBL" id="FWXH01000048">
    <property type="protein sequence ID" value="SMC29501.1"/>
    <property type="molecule type" value="Genomic_DNA"/>
</dbReference>
<feature type="domain" description="Tyr recombinase" evidence="7">
    <location>
        <begin position="109"/>
        <end position="290"/>
    </location>
</feature>
<dbReference type="InterPro" id="IPR002104">
    <property type="entry name" value="Integrase_catalytic"/>
</dbReference>
<proteinExistence type="inferred from homology"/>
<keyword evidence="5" id="KW-0233">DNA recombination</keyword>
<dbReference type="Pfam" id="PF02899">
    <property type="entry name" value="Phage_int_SAM_1"/>
    <property type="match status" value="1"/>
</dbReference>
<keyword evidence="4 6" id="KW-0238">DNA-binding</keyword>
<dbReference type="PANTHER" id="PTHR30349">
    <property type="entry name" value="PHAGE INTEGRASE-RELATED"/>
    <property type="match status" value="1"/>
</dbReference>
<evidence type="ECO:0000259" key="8">
    <source>
        <dbReference type="PROSITE" id="PS51900"/>
    </source>
</evidence>
<dbReference type="RefSeq" id="WP_084117876.1">
    <property type="nucleotide sequence ID" value="NZ_FWXH01000048.1"/>
</dbReference>
<evidence type="ECO:0000313" key="9">
    <source>
        <dbReference type="EMBL" id="SMC29501.1"/>
    </source>
</evidence>
<dbReference type="GO" id="GO:0015074">
    <property type="term" value="P:DNA integration"/>
    <property type="evidence" value="ECO:0007669"/>
    <property type="project" value="UniProtKB-KW"/>
</dbReference>
<comment type="function">
    <text evidence="1">Site-specific tyrosine recombinase, which acts by catalyzing the cutting and rejoining of the recombining DNA molecules.</text>
</comment>
<evidence type="ECO:0000256" key="6">
    <source>
        <dbReference type="PROSITE-ProRule" id="PRU01248"/>
    </source>
</evidence>
<dbReference type="OrthoDB" id="184666at2"/>
<evidence type="ECO:0000313" key="10">
    <source>
        <dbReference type="Proteomes" id="UP000192468"/>
    </source>
</evidence>
<dbReference type="Pfam" id="PF00589">
    <property type="entry name" value="Phage_integrase"/>
    <property type="match status" value="1"/>
</dbReference>
<dbReference type="Gene3D" id="1.10.150.130">
    <property type="match status" value="1"/>
</dbReference>
<dbReference type="InterPro" id="IPR010998">
    <property type="entry name" value="Integrase_recombinase_N"/>
</dbReference>
<dbReference type="InterPro" id="IPR044068">
    <property type="entry name" value="CB"/>
</dbReference>
<dbReference type="PROSITE" id="PS51900">
    <property type="entry name" value="CB"/>
    <property type="match status" value="1"/>
</dbReference>
<sequence>MMMLIEEFKNNLIEDGKSANTVQSYVGDISAFIKYLRKMGVEFDGTLKRFYITSYKNYLSDNSYEPATINKKVNSIGAFNNFLIEKSYMTENVVDLKKDKIKIAYGSEEQVEVYSDNQLERIQFYIQNQKKVSLRDKMIIQLLIFTGVRVSELCDIKLKNIDYLLSQIKIIGKGGKVREVPVKFEVMDTIQEYISERNNNPYKASEYLILGQRGAIRRDAVNTLLERHTLKGNFEIKLKPHTFRHTFCTRLINKGIPITTVSKLAGHSSIETTAKFYINSSKEEKMKAVSLL</sequence>
<feature type="domain" description="Core-binding (CB)" evidence="8">
    <location>
        <begin position="1"/>
        <end position="84"/>
    </location>
</feature>
<dbReference type="InterPro" id="IPR050090">
    <property type="entry name" value="Tyrosine_recombinase_XerCD"/>
</dbReference>
<dbReference type="InterPro" id="IPR013762">
    <property type="entry name" value="Integrase-like_cat_sf"/>
</dbReference>
<evidence type="ECO:0000256" key="4">
    <source>
        <dbReference type="ARBA" id="ARBA00023125"/>
    </source>
</evidence>
<dbReference type="InterPro" id="IPR011010">
    <property type="entry name" value="DNA_brk_join_enz"/>
</dbReference>
<evidence type="ECO:0000259" key="7">
    <source>
        <dbReference type="PROSITE" id="PS51898"/>
    </source>
</evidence>
<evidence type="ECO:0000256" key="2">
    <source>
        <dbReference type="ARBA" id="ARBA00008857"/>
    </source>
</evidence>
<keyword evidence="3" id="KW-0229">DNA integration</keyword>
<dbReference type="InterPro" id="IPR004107">
    <property type="entry name" value="Integrase_SAM-like_N"/>
</dbReference>
<accession>A0A1W1Y127</accession>
<dbReference type="AlphaFoldDB" id="A0A1W1Y127"/>
<dbReference type="Gene3D" id="1.10.443.10">
    <property type="entry name" value="Intergrase catalytic core"/>
    <property type="match status" value="1"/>
</dbReference>
<keyword evidence="10" id="KW-1185">Reference proteome</keyword>
<protein>
    <submittedName>
        <fullName evidence="9">Integrase/recombinase XerD</fullName>
    </submittedName>
</protein>
<comment type="similarity">
    <text evidence="2">Belongs to the 'phage' integrase family.</text>
</comment>
<dbReference type="STRING" id="1121291.SAMN02745134_03923"/>
<dbReference type="PROSITE" id="PS51898">
    <property type="entry name" value="TYR_RECOMBINASE"/>
    <property type="match status" value="1"/>
</dbReference>
<reference evidence="9 10" key="1">
    <citation type="submission" date="2017-04" db="EMBL/GenBank/DDBJ databases">
        <authorList>
            <person name="Afonso C.L."/>
            <person name="Miller P.J."/>
            <person name="Scott M.A."/>
            <person name="Spackman E."/>
            <person name="Goraichik I."/>
            <person name="Dimitrov K.M."/>
            <person name="Suarez D.L."/>
            <person name="Swayne D.E."/>
        </authorList>
    </citation>
    <scope>NUCLEOTIDE SEQUENCE [LARGE SCALE GENOMIC DNA]</scope>
    <source>
        <strain evidence="9 10">DSM 12555</strain>
    </source>
</reference>
<dbReference type="Proteomes" id="UP000192468">
    <property type="component" value="Unassembled WGS sequence"/>
</dbReference>